<keyword evidence="4" id="KW-1185">Reference proteome</keyword>
<reference evidence="3 4" key="1">
    <citation type="submission" date="2020-08" db="EMBL/GenBank/DDBJ databases">
        <title>Genome public.</title>
        <authorList>
            <person name="Liu C."/>
            <person name="Sun Q."/>
        </authorList>
    </citation>
    <scope>NUCLEOTIDE SEQUENCE [LARGE SCALE GENOMIC DNA]</scope>
    <source>
        <strain evidence="3 4">3_YM_SP_D4_24.mj</strain>
    </source>
</reference>
<dbReference type="SUPFAM" id="SSF54292">
    <property type="entry name" value="2Fe-2S ferredoxin-like"/>
    <property type="match status" value="1"/>
</dbReference>
<sequence>MYFHGLFFYFYCLDRFTVFLISAIIDTKCTTISTLFIILTFIGGILLKLFNIHFINENQVIQVPENTTLLEAEIKAGLIPDAPCGGQGTCGKCLVQIRVQEKSELVKACQTKVHSDIEIETLKHTSKHSILHEGFSRPVLLKPALSCHAIKLEKAKPGENASDWQRLTTALTKVSATDMRYLEPDLTFVSQIYTLQKEKIYAVTLKNHLLDLKNAPVIPYGAAFDIGTTTVVGYLINLTTGKVCAVASTMNPQVQFGADVIMRANYALEHGTKELSSCIQTAINKLIGQLTKEAEIERNLIYQVIIAGNTCMHHLFLGISPASLVHAPYNPAVSQMLDLKASDFSLSIHPNGRLIMLPDIAGFVGADTIGCLLCVRPDLKEEITLTIDIGTNGEMVLGNREHLVTCSTAAGPAFEGAKIECGMRGAAGAVDHVHFENGDWKYTTIENEKPVGLCGSGLIDLTAELLKNHLIDSSGKFIQSKSSFTLIEPDESRNFNGVYLTQKDIREVQLAKAAIAAGIESLEQELGITEDQISKVYIAGAFGNYMNPQSACEIGMIPFHLKDKIVPVGNAAGEGAKIALINEEELLYADKLAKKISFVELAASEDFQDCFVDNLEFPDFS</sequence>
<comment type="caution">
    <text evidence="3">The sequence shown here is derived from an EMBL/GenBank/DDBJ whole genome shotgun (WGS) entry which is preliminary data.</text>
</comment>
<evidence type="ECO:0000256" key="1">
    <source>
        <dbReference type="SAM" id="Phobius"/>
    </source>
</evidence>
<feature type="transmembrane region" description="Helical" evidence="1">
    <location>
        <begin position="6"/>
        <end position="25"/>
    </location>
</feature>
<dbReference type="CDD" id="cd00207">
    <property type="entry name" value="fer2"/>
    <property type="match status" value="1"/>
</dbReference>
<dbReference type="Pfam" id="PF17651">
    <property type="entry name" value="Raco_middle"/>
    <property type="match status" value="1"/>
</dbReference>
<evidence type="ECO:0000313" key="4">
    <source>
        <dbReference type="Proteomes" id="UP000661649"/>
    </source>
</evidence>
<dbReference type="Proteomes" id="UP000661649">
    <property type="component" value="Unassembled WGS sequence"/>
</dbReference>
<dbReference type="EMBL" id="JACRTP010000007">
    <property type="protein sequence ID" value="MBC8629726.1"/>
    <property type="molecule type" value="Genomic_DNA"/>
</dbReference>
<dbReference type="InterPro" id="IPR042259">
    <property type="entry name" value="Raco-like_middle_sf"/>
</dbReference>
<proteinExistence type="predicted"/>
<evidence type="ECO:0000313" key="3">
    <source>
        <dbReference type="EMBL" id="MBC8629726.1"/>
    </source>
</evidence>
<keyword evidence="1" id="KW-1133">Transmembrane helix</keyword>
<dbReference type="PANTHER" id="PTHR42895:SF1">
    <property type="entry name" value="IRON-SULFUR CLUSTER PROTEIN"/>
    <property type="match status" value="1"/>
</dbReference>
<dbReference type="Gene3D" id="3.10.20.30">
    <property type="match status" value="1"/>
</dbReference>
<dbReference type="InterPro" id="IPR052911">
    <property type="entry name" value="Corrinoid_activation_enz"/>
</dbReference>
<dbReference type="InterPro" id="IPR012675">
    <property type="entry name" value="Beta-grasp_dom_sf"/>
</dbReference>
<dbReference type="PANTHER" id="PTHR42895">
    <property type="entry name" value="IRON-SULFUR CLUSTER-BINDING PROTEIN-RELATED"/>
    <property type="match status" value="1"/>
</dbReference>
<dbReference type="PROSITE" id="PS51085">
    <property type="entry name" value="2FE2S_FER_2"/>
    <property type="match status" value="1"/>
</dbReference>
<dbReference type="InterPro" id="IPR041414">
    <property type="entry name" value="Raco-like_middle"/>
</dbReference>
<dbReference type="InterPro" id="IPR036010">
    <property type="entry name" value="2Fe-2S_ferredoxin-like_sf"/>
</dbReference>
<dbReference type="InterPro" id="IPR001041">
    <property type="entry name" value="2Fe-2S_ferredoxin-type"/>
</dbReference>
<dbReference type="Pfam" id="PF00111">
    <property type="entry name" value="Fer2"/>
    <property type="match status" value="1"/>
</dbReference>
<keyword evidence="1" id="KW-0812">Transmembrane</keyword>
<keyword evidence="1" id="KW-0472">Membrane</keyword>
<accession>A0ABR7PE97</accession>
<gene>
    <name evidence="3" type="ORF">H8712_14115</name>
</gene>
<dbReference type="Pfam" id="PF14574">
    <property type="entry name" value="RACo_C_ter"/>
    <property type="match status" value="1"/>
</dbReference>
<name>A0ABR7PE97_9FIRM</name>
<protein>
    <submittedName>
        <fullName evidence="3">DUF4445 domain-containing protein</fullName>
    </submittedName>
</protein>
<organism evidence="3 4">
    <name type="scientific">Blautia stercoris</name>
    <dbReference type="NCBI Taxonomy" id="871664"/>
    <lineage>
        <taxon>Bacteria</taxon>
        <taxon>Bacillati</taxon>
        <taxon>Bacillota</taxon>
        <taxon>Clostridia</taxon>
        <taxon>Lachnospirales</taxon>
        <taxon>Lachnospiraceae</taxon>
        <taxon>Blautia</taxon>
    </lineage>
</organism>
<dbReference type="InterPro" id="IPR027980">
    <property type="entry name" value="RACo_C"/>
</dbReference>
<evidence type="ECO:0000259" key="2">
    <source>
        <dbReference type="PROSITE" id="PS51085"/>
    </source>
</evidence>
<feature type="transmembrane region" description="Helical" evidence="1">
    <location>
        <begin position="32"/>
        <end position="50"/>
    </location>
</feature>
<feature type="domain" description="2Fe-2S ferredoxin-type" evidence="2">
    <location>
        <begin position="50"/>
        <end position="125"/>
    </location>
</feature>
<dbReference type="Gene3D" id="3.30.420.480">
    <property type="entry name" value="Domain of unknown function (DUF4445)"/>
    <property type="match status" value="1"/>
</dbReference>